<keyword evidence="1" id="KW-0812">Transmembrane</keyword>
<proteinExistence type="predicted"/>
<keyword evidence="3" id="KW-1185">Reference proteome</keyword>
<evidence type="ECO:0000313" key="3">
    <source>
        <dbReference type="Proteomes" id="UP001321861"/>
    </source>
</evidence>
<organism evidence="2 3">
    <name type="scientific">Xylocopilactobacillus apicola</name>
    <dbReference type="NCBI Taxonomy" id="2932184"/>
    <lineage>
        <taxon>Bacteria</taxon>
        <taxon>Bacillati</taxon>
        <taxon>Bacillota</taxon>
        <taxon>Bacilli</taxon>
        <taxon>Lactobacillales</taxon>
        <taxon>Lactobacillaceae</taxon>
        <taxon>Xylocopilactobacillus</taxon>
    </lineage>
</organism>
<protein>
    <recommendedName>
        <fullName evidence="4">ABC transporter permease</fullName>
    </recommendedName>
</protein>
<dbReference type="Proteomes" id="UP001321861">
    <property type="component" value="Chromosome"/>
</dbReference>
<evidence type="ECO:0000313" key="2">
    <source>
        <dbReference type="EMBL" id="BDR59276.1"/>
    </source>
</evidence>
<name>A0AAU9DA17_9LACO</name>
<accession>A0AAU9DA17</accession>
<feature type="transmembrane region" description="Helical" evidence="1">
    <location>
        <begin position="7"/>
        <end position="24"/>
    </location>
</feature>
<dbReference type="EMBL" id="AP026802">
    <property type="protein sequence ID" value="BDR59276.1"/>
    <property type="molecule type" value="Genomic_DNA"/>
</dbReference>
<gene>
    <name evidence="2" type="ORF">XA3_17170</name>
</gene>
<evidence type="ECO:0008006" key="4">
    <source>
        <dbReference type="Google" id="ProtNLM"/>
    </source>
</evidence>
<feature type="transmembrane region" description="Helical" evidence="1">
    <location>
        <begin position="59"/>
        <end position="81"/>
    </location>
</feature>
<dbReference type="KEGG" id="xap:XA3_17170"/>
<sequence>MAITVGIVGEFALSIIGVLMFNLIKKWEFLKWNPLNFLNLPAQLSQPAFYHPLTRLTDLQLIGGNICYIALFLALGLVLFAQKEV</sequence>
<dbReference type="AlphaFoldDB" id="A0AAU9DA17"/>
<evidence type="ECO:0000256" key="1">
    <source>
        <dbReference type="SAM" id="Phobius"/>
    </source>
</evidence>
<keyword evidence="1" id="KW-0472">Membrane</keyword>
<keyword evidence="1" id="KW-1133">Transmembrane helix</keyword>
<reference evidence="2 3" key="1">
    <citation type="journal article" date="2023" name="Microbiol. Spectr.">
        <title>Symbiosis of Carpenter Bees with Uncharacterized Lactic Acid Bacteria Showing NAD Auxotrophy.</title>
        <authorList>
            <person name="Kawasaki S."/>
            <person name="Ozawa K."/>
            <person name="Mori T."/>
            <person name="Yamamoto A."/>
            <person name="Ito M."/>
            <person name="Ohkuma M."/>
            <person name="Sakamoto M."/>
            <person name="Matsutani M."/>
        </authorList>
    </citation>
    <scope>NUCLEOTIDE SEQUENCE [LARGE SCALE GENOMIC DNA]</scope>
    <source>
        <strain evidence="2 3">XA3</strain>
    </source>
</reference>